<evidence type="ECO:0000313" key="3">
    <source>
        <dbReference type="Proteomes" id="UP000658656"/>
    </source>
</evidence>
<dbReference type="Pfam" id="PF01610">
    <property type="entry name" value="DDE_Tnp_ISL3"/>
    <property type="match status" value="1"/>
</dbReference>
<sequence length="97" mass="10724">MTALAKVVRSFTALLVPHRDNPARSAAWTTAARKADLPHVHSFARGIDQDIDAVTAAITLEHHNGRTEGMNTKTKLIKRQMYGRAGFALLRHRILLG</sequence>
<reference evidence="2" key="1">
    <citation type="journal article" date="2014" name="Int. J. Syst. Evol. Microbiol.">
        <title>Complete genome sequence of Corynebacterium casei LMG S-19264T (=DSM 44701T), isolated from a smear-ripened cheese.</title>
        <authorList>
            <consortium name="US DOE Joint Genome Institute (JGI-PGF)"/>
            <person name="Walter F."/>
            <person name="Albersmeier A."/>
            <person name="Kalinowski J."/>
            <person name="Ruckert C."/>
        </authorList>
    </citation>
    <scope>NUCLEOTIDE SEQUENCE</scope>
    <source>
        <strain evidence="2">CGMCC 4.7679</strain>
    </source>
</reference>
<dbReference type="Proteomes" id="UP000658656">
    <property type="component" value="Unassembled WGS sequence"/>
</dbReference>
<dbReference type="InterPro" id="IPR002560">
    <property type="entry name" value="Transposase_DDE"/>
</dbReference>
<dbReference type="PANTHER" id="PTHR33498:SF1">
    <property type="entry name" value="TRANSPOSASE FOR INSERTION SEQUENCE ELEMENT IS1557"/>
    <property type="match status" value="1"/>
</dbReference>
<accession>A0A8H9IV70</accession>
<protein>
    <recommendedName>
        <fullName evidence="1">Transposase IS204/IS1001/IS1096/IS1165 DDE domain-containing protein</fullName>
    </recommendedName>
</protein>
<proteinExistence type="predicted"/>
<evidence type="ECO:0000259" key="1">
    <source>
        <dbReference type="Pfam" id="PF01610"/>
    </source>
</evidence>
<feature type="domain" description="Transposase IS204/IS1001/IS1096/IS1165 DDE" evidence="1">
    <location>
        <begin position="23"/>
        <end position="94"/>
    </location>
</feature>
<organism evidence="2 3">
    <name type="scientific">Amycolatopsis bartoniae</name>
    <dbReference type="NCBI Taxonomy" id="941986"/>
    <lineage>
        <taxon>Bacteria</taxon>
        <taxon>Bacillati</taxon>
        <taxon>Actinomycetota</taxon>
        <taxon>Actinomycetes</taxon>
        <taxon>Pseudonocardiales</taxon>
        <taxon>Pseudonocardiaceae</taxon>
        <taxon>Amycolatopsis</taxon>
    </lineage>
</organism>
<keyword evidence="3" id="KW-1185">Reference proteome</keyword>
<name>A0A8H9IV70_9PSEU</name>
<gene>
    <name evidence="2" type="ORF">GCM10017566_07820</name>
</gene>
<dbReference type="EMBL" id="BNAV01000001">
    <property type="protein sequence ID" value="GHF37107.1"/>
    <property type="molecule type" value="Genomic_DNA"/>
</dbReference>
<comment type="caution">
    <text evidence="2">The sequence shown here is derived from an EMBL/GenBank/DDBJ whole genome shotgun (WGS) entry which is preliminary data.</text>
</comment>
<reference evidence="2" key="2">
    <citation type="submission" date="2020-09" db="EMBL/GenBank/DDBJ databases">
        <authorList>
            <person name="Sun Q."/>
            <person name="Zhou Y."/>
        </authorList>
    </citation>
    <scope>NUCLEOTIDE SEQUENCE</scope>
    <source>
        <strain evidence="2">CGMCC 4.7679</strain>
    </source>
</reference>
<evidence type="ECO:0000313" key="2">
    <source>
        <dbReference type="EMBL" id="GHF37107.1"/>
    </source>
</evidence>
<dbReference type="InterPro" id="IPR047951">
    <property type="entry name" value="Transpos_ISL3"/>
</dbReference>
<dbReference type="PANTHER" id="PTHR33498">
    <property type="entry name" value="TRANSPOSASE FOR INSERTION SEQUENCE ELEMENT IS1557"/>
    <property type="match status" value="1"/>
</dbReference>
<dbReference type="AlphaFoldDB" id="A0A8H9IV70"/>